<evidence type="ECO:0000313" key="1">
    <source>
        <dbReference type="EMBL" id="QQS99349.1"/>
    </source>
</evidence>
<sequence>MQTQEMNLAMVKVLRNWDPFNQGEDFYDPEIADCMIAMRDIENSKDLARKIKEIYEFSFEEPLAYNECLKIAEKLLTIKNNASCSF</sequence>
<gene>
    <name evidence="1" type="ORF">I6J18_17185</name>
</gene>
<organism evidence="1 2">
    <name type="scientific">Peribacillus psychrosaccharolyticus</name>
    <name type="common">Bacillus psychrosaccharolyticus</name>
    <dbReference type="NCBI Taxonomy" id="1407"/>
    <lineage>
        <taxon>Bacteria</taxon>
        <taxon>Bacillati</taxon>
        <taxon>Bacillota</taxon>
        <taxon>Bacilli</taxon>
        <taxon>Bacillales</taxon>
        <taxon>Bacillaceae</taxon>
        <taxon>Peribacillus</taxon>
    </lineage>
</organism>
<dbReference type="SUPFAM" id="SSF116922">
    <property type="entry name" value="YugE-like"/>
    <property type="match status" value="1"/>
</dbReference>
<proteinExistence type="predicted"/>
<dbReference type="InterPro" id="IPR023162">
    <property type="entry name" value="Apc36109-like_dom_sf"/>
</dbReference>
<dbReference type="Proteomes" id="UP000595254">
    <property type="component" value="Chromosome"/>
</dbReference>
<dbReference type="KEGG" id="ppsr:I6J18_17185"/>
<dbReference type="EMBL" id="CP068053">
    <property type="protein sequence ID" value="QQS99349.1"/>
    <property type="molecule type" value="Genomic_DNA"/>
</dbReference>
<dbReference type="Pfam" id="PF08958">
    <property type="entry name" value="DUF1871"/>
    <property type="match status" value="1"/>
</dbReference>
<keyword evidence="2" id="KW-1185">Reference proteome</keyword>
<accession>A0A974S0K8</accession>
<evidence type="ECO:0000313" key="2">
    <source>
        <dbReference type="Proteomes" id="UP000595254"/>
    </source>
</evidence>
<dbReference type="RefSeq" id="WP_040374872.1">
    <property type="nucleotide sequence ID" value="NZ_CP068053.1"/>
</dbReference>
<reference evidence="1 2" key="1">
    <citation type="submission" date="2021-01" db="EMBL/GenBank/DDBJ databases">
        <title>FDA dAtabase for Regulatory Grade micrObial Sequences (FDA-ARGOS): Supporting development and validation of Infectious Disease Dx tests.</title>
        <authorList>
            <person name="Nelson B."/>
            <person name="Plummer A."/>
            <person name="Tallon L."/>
            <person name="Sadzewicz L."/>
            <person name="Zhao X."/>
            <person name="Boylan J."/>
            <person name="Ott S."/>
            <person name="Bowen H."/>
            <person name="Vavikolanu K."/>
            <person name="Mehta A."/>
            <person name="Aluvathingal J."/>
            <person name="Nadendla S."/>
            <person name="Myers T."/>
            <person name="Yan Y."/>
            <person name="Sichtig H."/>
        </authorList>
    </citation>
    <scope>NUCLEOTIDE SEQUENCE [LARGE SCALE GENOMIC DNA]</scope>
    <source>
        <strain evidence="1 2">FDAARGOS_1161</strain>
    </source>
</reference>
<dbReference type="AlphaFoldDB" id="A0A974S0K8"/>
<name>A0A974S0K8_PERPY</name>
<dbReference type="Gene3D" id="1.10.340.20">
    <property type="entry name" value="Apc36109-like domain"/>
    <property type="match status" value="1"/>
</dbReference>
<dbReference type="InterPro" id="IPR015053">
    <property type="entry name" value="DUF1871"/>
</dbReference>
<protein>
    <submittedName>
        <fullName evidence="1">DUF1871 family protein</fullName>
    </submittedName>
</protein>